<dbReference type="PANTHER" id="PTHR13847">
    <property type="entry name" value="SARCOSINE DEHYDROGENASE-RELATED"/>
    <property type="match status" value="1"/>
</dbReference>
<evidence type="ECO:0000256" key="2">
    <source>
        <dbReference type="SAM" id="Phobius"/>
    </source>
</evidence>
<keyword evidence="5" id="KW-1185">Reference proteome</keyword>
<evidence type="ECO:0000313" key="5">
    <source>
        <dbReference type="Proteomes" id="UP000185490"/>
    </source>
</evidence>
<keyword evidence="2" id="KW-1133">Transmembrane helix</keyword>
<dbReference type="Gene3D" id="3.30.9.10">
    <property type="entry name" value="D-Amino Acid Oxidase, subunit A, domain 2"/>
    <property type="match status" value="1"/>
</dbReference>
<evidence type="ECO:0000256" key="1">
    <source>
        <dbReference type="ARBA" id="ARBA00023002"/>
    </source>
</evidence>
<keyword evidence="2" id="KW-0472">Membrane</keyword>
<feature type="domain" description="FAD dependent oxidoreductase" evidence="3">
    <location>
        <begin position="7"/>
        <end position="346"/>
    </location>
</feature>
<accession>A0ABM6GCU3</accession>
<gene>
    <name evidence="4" type="ORF">BW47_01485</name>
</gene>
<dbReference type="SUPFAM" id="SSF54373">
    <property type="entry name" value="FAD-linked reductases, C-terminal domain"/>
    <property type="match status" value="1"/>
</dbReference>
<proteinExistence type="predicted"/>
<protein>
    <submittedName>
        <fullName evidence="4">FAD-dependent oxidoreductase</fullName>
    </submittedName>
</protein>
<dbReference type="Gene3D" id="3.50.50.60">
    <property type="entry name" value="FAD/NAD(P)-binding domain"/>
    <property type="match status" value="1"/>
</dbReference>
<sequence>MRKMYKIGIVGGGIIGCAIAYFLGKLGESSIILFEKSYLSSGATGRCGGGIRQQWSSRENVRLAKRSVKFFERFEEELGVDIEYRQGGYLLLAFNEKEVEQFERNVQMQRNEGLNVEVLTKREVKKRYPFINTNGLKMATFCQKDGHANPHKATFAFANAAKDFGIKIYTREEVLDIQKERGNYRIITNKGEYICEVLVNAAGPWSKEIGKMMGVELPTESFRHQIFVTEPVEYFFPFMAISFSKNFYMRQTLHGNFIMGQGDKDEKPGINRNVTFRFEKEMAKKMVFFFPFLNELRVLRHWSGEYNMSPDAQPILGAKGNFFYAVGFSGHGFMLAPAVGEAIAELILFGKTLHSDISHLNLDRFKGKLEIERNVV</sequence>
<dbReference type="PROSITE" id="PS51257">
    <property type="entry name" value="PROKAR_LIPOPROTEIN"/>
    <property type="match status" value="1"/>
</dbReference>
<dbReference type="InterPro" id="IPR036188">
    <property type="entry name" value="FAD/NAD-bd_sf"/>
</dbReference>
<organism evidence="4 5">
    <name type="scientific">Thermosipho melanesiensis</name>
    <dbReference type="NCBI Taxonomy" id="46541"/>
    <lineage>
        <taxon>Bacteria</taxon>
        <taxon>Thermotogati</taxon>
        <taxon>Thermotogota</taxon>
        <taxon>Thermotogae</taxon>
        <taxon>Thermotogales</taxon>
        <taxon>Fervidobacteriaceae</taxon>
        <taxon>Thermosipho</taxon>
    </lineage>
</organism>
<dbReference type="Pfam" id="PF01266">
    <property type="entry name" value="DAO"/>
    <property type="match status" value="1"/>
</dbReference>
<dbReference type="PANTHER" id="PTHR13847:SF287">
    <property type="entry name" value="FAD-DEPENDENT OXIDOREDUCTASE DOMAIN-CONTAINING PROTEIN 1"/>
    <property type="match status" value="1"/>
</dbReference>
<dbReference type="InterPro" id="IPR006076">
    <property type="entry name" value="FAD-dep_OxRdtase"/>
</dbReference>
<keyword evidence="2" id="KW-0812">Transmembrane</keyword>
<reference evidence="4 5" key="1">
    <citation type="submission" date="2014-02" db="EMBL/GenBank/DDBJ databases">
        <title>Diversity of Thermotogales isolates from hydrothermal vents.</title>
        <authorList>
            <person name="Haverkamp T.H.A."/>
            <person name="Lossouarn J."/>
            <person name="Geslin C."/>
            <person name="Nesbo C.L."/>
        </authorList>
    </citation>
    <scope>NUCLEOTIDE SEQUENCE [LARGE SCALE GENOMIC DNA]</scope>
    <source>
        <strain evidence="4 5">431</strain>
    </source>
</reference>
<dbReference type="SUPFAM" id="SSF51905">
    <property type="entry name" value="FAD/NAD(P)-binding domain"/>
    <property type="match status" value="1"/>
</dbReference>
<dbReference type="EMBL" id="CP007389">
    <property type="protein sequence ID" value="APT73342.1"/>
    <property type="molecule type" value="Genomic_DNA"/>
</dbReference>
<name>A0ABM6GCU3_9BACT</name>
<keyword evidence="1" id="KW-0560">Oxidoreductase</keyword>
<evidence type="ECO:0000259" key="3">
    <source>
        <dbReference type="Pfam" id="PF01266"/>
    </source>
</evidence>
<evidence type="ECO:0000313" key="4">
    <source>
        <dbReference type="EMBL" id="APT73342.1"/>
    </source>
</evidence>
<feature type="transmembrane region" description="Helical" evidence="2">
    <location>
        <begin position="7"/>
        <end position="24"/>
    </location>
</feature>
<dbReference type="Proteomes" id="UP000185490">
    <property type="component" value="Chromosome"/>
</dbReference>